<proteinExistence type="predicted"/>
<protein>
    <submittedName>
        <fullName evidence="1">Uncharacterized protein</fullName>
    </submittedName>
</protein>
<reference evidence="1 2" key="1">
    <citation type="submission" date="2024-01" db="EMBL/GenBank/DDBJ databases">
        <title>The genomes of 5 underutilized Papilionoideae crops provide insights into root nodulation and disease resistanc.</title>
        <authorList>
            <person name="Jiang F."/>
        </authorList>
    </citation>
    <scope>NUCLEOTIDE SEQUENCE [LARGE SCALE GENOMIC DNA]</scope>
    <source>
        <strain evidence="1">LVBAO_FW01</strain>
        <tissue evidence="1">Leaves</tissue>
    </source>
</reference>
<evidence type="ECO:0000313" key="2">
    <source>
        <dbReference type="Proteomes" id="UP001367508"/>
    </source>
</evidence>
<organism evidence="1 2">
    <name type="scientific">Canavalia gladiata</name>
    <name type="common">Sword bean</name>
    <name type="synonym">Dolichos gladiatus</name>
    <dbReference type="NCBI Taxonomy" id="3824"/>
    <lineage>
        <taxon>Eukaryota</taxon>
        <taxon>Viridiplantae</taxon>
        <taxon>Streptophyta</taxon>
        <taxon>Embryophyta</taxon>
        <taxon>Tracheophyta</taxon>
        <taxon>Spermatophyta</taxon>
        <taxon>Magnoliopsida</taxon>
        <taxon>eudicotyledons</taxon>
        <taxon>Gunneridae</taxon>
        <taxon>Pentapetalae</taxon>
        <taxon>rosids</taxon>
        <taxon>fabids</taxon>
        <taxon>Fabales</taxon>
        <taxon>Fabaceae</taxon>
        <taxon>Papilionoideae</taxon>
        <taxon>50 kb inversion clade</taxon>
        <taxon>NPAAA clade</taxon>
        <taxon>indigoferoid/millettioid clade</taxon>
        <taxon>Phaseoleae</taxon>
        <taxon>Canavalia</taxon>
    </lineage>
</organism>
<accession>A0AAN9JGS2</accession>
<sequence>MRHSDVTTGQLRAEPSNPHRFARPFCFDQLIPAPGHNVKRVIFNLSELAGYWAHMMRKGTGAAIVIMPDEREGKMVEIAFIYIEYDPDEVRSCLRIAALTYTDLDEHHEYERED</sequence>
<dbReference type="EMBL" id="JAYMYQ010000024">
    <property type="protein sequence ID" value="KAK7298855.1"/>
    <property type="molecule type" value="Genomic_DNA"/>
</dbReference>
<dbReference type="AlphaFoldDB" id="A0AAN9JGS2"/>
<evidence type="ECO:0000313" key="1">
    <source>
        <dbReference type="EMBL" id="KAK7298855.1"/>
    </source>
</evidence>
<dbReference type="Proteomes" id="UP001367508">
    <property type="component" value="Unassembled WGS sequence"/>
</dbReference>
<comment type="caution">
    <text evidence="1">The sequence shown here is derived from an EMBL/GenBank/DDBJ whole genome shotgun (WGS) entry which is preliminary data.</text>
</comment>
<gene>
    <name evidence="1" type="ORF">VNO77_46401</name>
</gene>
<keyword evidence="2" id="KW-1185">Reference proteome</keyword>
<name>A0AAN9JGS2_CANGL</name>